<dbReference type="Pfam" id="PF21100">
    <property type="entry name" value="WHD_MCM"/>
    <property type="match status" value="1"/>
</dbReference>
<dbReference type="GeneID" id="13301701"/>
<feature type="domain" description="MCM C-terminal" evidence="2">
    <location>
        <begin position="278"/>
        <end position="336"/>
    </location>
</feature>
<name>A0A5C0XP64_PYRFU</name>
<protein>
    <submittedName>
        <fullName evidence="3">ATP-binding protein</fullName>
    </submittedName>
</protein>
<dbReference type="InterPro" id="IPR036388">
    <property type="entry name" value="WH-like_DNA-bd_sf"/>
</dbReference>
<dbReference type="Gene3D" id="1.10.10.10">
    <property type="entry name" value="Winged helix-like DNA-binding domain superfamily/Winged helix DNA-binding domain"/>
    <property type="match status" value="1"/>
</dbReference>
<dbReference type="Pfam" id="PF01637">
    <property type="entry name" value="ATPase_2"/>
    <property type="match status" value="1"/>
</dbReference>
<feature type="domain" description="ATPase" evidence="1">
    <location>
        <begin position="15"/>
        <end position="243"/>
    </location>
</feature>
<accession>A0A5C0XP64</accession>
<organism evidence="3 4">
    <name type="scientific">Pyrococcus furiosus (strain ATCC 43587 / DSM 3638 / JCM 8422 / Vc1)</name>
    <dbReference type="NCBI Taxonomy" id="186497"/>
    <lineage>
        <taxon>Archaea</taxon>
        <taxon>Methanobacteriati</taxon>
        <taxon>Methanobacteriota</taxon>
        <taxon>Thermococci</taxon>
        <taxon>Thermococcales</taxon>
        <taxon>Thermococcaceae</taxon>
        <taxon>Pyrococcus</taxon>
    </lineage>
</organism>
<dbReference type="InterPro" id="IPR048907">
    <property type="entry name" value="WHD_MCM_arc"/>
</dbReference>
<dbReference type="Proteomes" id="UP000324354">
    <property type="component" value="Chromosome"/>
</dbReference>
<dbReference type="SUPFAM" id="SSF52540">
    <property type="entry name" value="P-loop containing nucleoside triphosphate hydrolases"/>
    <property type="match status" value="1"/>
</dbReference>
<dbReference type="SUPFAM" id="SSF46785">
    <property type="entry name" value="Winged helix' DNA-binding domain"/>
    <property type="match status" value="1"/>
</dbReference>
<evidence type="ECO:0000259" key="1">
    <source>
        <dbReference type="Pfam" id="PF01637"/>
    </source>
</evidence>
<dbReference type="RefSeq" id="WP_011012236.1">
    <property type="nucleotide sequence ID" value="NC_003413.1"/>
</dbReference>
<sequence>MLFDLRPKERREDIFDREKEFKKLEKSIEDYSMTLLLGIRRVGKSSLLKAYLSENPGILIDCRELYGERGHITRNDLIRKLQERGNLLQKLLSKFKVSFDLKFLKIEPKEVSLLDIFESLNEVGKKMGKFVLAFDEAQYLRFYGSRGGRDLLALFAYAYDNLENLKIVLTGSEVGLLHDFLGISDYESPLYGRIAGEVYVEPFDSHLSKEFLKAGFREVNLNVEDEIIEKAVEMLDGIPGWLVLFGVVYMKEKDYEKAMKRTFEIARGLILGELKELEKRSRRYLEILRGIALGYNRWSLIRDYLSVKGIPTPEPRLYELLSNLKKMGWIKEVEGKYMLSDPLVKVALSERKTL</sequence>
<dbReference type="PANTHER" id="PTHR34301">
    <property type="entry name" value="DNA-BINDING PROTEIN-RELATED"/>
    <property type="match status" value="1"/>
</dbReference>
<dbReference type="PANTHER" id="PTHR34301:SF8">
    <property type="entry name" value="ATPASE DOMAIN-CONTAINING PROTEIN"/>
    <property type="match status" value="1"/>
</dbReference>
<evidence type="ECO:0000313" key="4">
    <source>
        <dbReference type="Proteomes" id="UP000324354"/>
    </source>
</evidence>
<dbReference type="InterPro" id="IPR027417">
    <property type="entry name" value="P-loop_NTPase"/>
</dbReference>
<gene>
    <name evidence="3" type="ORF">PFDSM3638_05495</name>
</gene>
<evidence type="ECO:0000259" key="2">
    <source>
        <dbReference type="Pfam" id="PF21100"/>
    </source>
</evidence>
<keyword evidence="3" id="KW-0547">Nucleotide-binding</keyword>
<dbReference type="EMBL" id="CP023154">
    <property type="protein sequence ID" value="QEK78753.1"/>
    <property type="molecule type" value="Genomic_DNA"/>
</dbReference>
<dbReference type="GO" id="GO:0005524">
    <property type="term" value="F:ATP binding"/>
    <property type="evidence" value="ECO:0007669"/>
    <property type="project" value="UniProtKB-KW"/>
</dbReference>
<reference evidence="3 4" key="1">
    <citation type="submission" date="2017-08" db="EMBL/GenBank/DDBJ databases">
        <title>Resequencing and Reannotation of the genome of Pyrococcus furiosus type strain DSM3638.</title>
        <authorList>
            <person name="Reichelt R.M."/>
            <person name="Bunk B."/>
        </authorList>
    </citation>
    <scope>NUCLEOTIDE SEQUENCE [LARGE SCALE GENOMIC DNA]</scope>
    <source>
        <strain evidence="3 4">DSM 3638</strain>
    </source>
</reference>
<proteinExistence type="predicted"/>
<dbReference type="InterPro" id="IPR011579">
    <property type="entry name" value="ATPase_dom"/>
</dbReference>
<dbReference type="Gene3D" id="3.40.50.300">
    <property type="entry name" value="P-loop containing nucleotide triphosphate hydrolases"/>
    <property type="match status" value="1"/>
</dbReference>
<dbReference type="OrthoDB" id="132045at2157"/>
<dbReference type="InterPro" id="IPR036390">
    <property type="entry name" value="WH_DNA-bd_sf"/>
</dbReference>
<evidence type="ECO:0000313" key="3">
    <source>
        <dbReference type="EMBL" id="QEK78753.1"/>
    </source>
</evidence>
<dbReference type="AlphaFoldDB" id="A0A5C0XP64"/>
<keyword evidence="3" id="KW-0067">ATP-binding</keyword>
<dbReference type="GeneID" id="41712905"/>
<dbReference type="Gene3D" id="1.10.8.60">
    <property type="match status" value="1"/>
</dbReference>